<reference evidence="2 3" key="1">
    <citation type="submission" date="2016-07" db="EMBL/GenBank/DDBJ databases">
        <title>Pervasive Adenine N6-methylation of Active Genes in Fungi.</title>
        <authorList>
            <consortium name="DOE Joint Genome Institute"/>
            <person name="Mondo S.J."/>
            <person name="Dannebaum R.O."/>
            <person name="Kuo R.C."/>
            <person name="Labutti K."/>
            <person name="Haridas S."/>
            <person name="Kuo A."/>
            <person name="Salamov A."/>
            <person name="Ahrendt S.R."/>
            <person name="Lipzen A."/>
            <person name="Sullivan W."/>
            <person name="Andreopoulos W.B."/>
            <person name="Clum A."/>
            <person name="Lindquist E."/>
            <person name="Daum C."/>
            <person name="Ramamoorthy G.K."/>
            <person name="Gryganskyi A."/>
            <person name="Culley D."/>
            <person name="Magnuson J.K."/>
            <person name="James T.Y."/>
            <person name="O'Malley M.A."/>
            <person name="Stajich J.E."/>
            <person name="Spatafora J.W."/>
            <person name="Visel A."/>
            <person name="Grigoriev I.V."/>
        </authorList>
    </citation>
    <scope>NUCLEOTIDE SEQUENCE [LARGE SCALE GENOMIC DNA]</scope>
    <source>
        <strain evidence="2 3">CBS 115471</strain>
    </source>
</reference>
<comment type="caution">
    <text evidence="2">The sequence shown here is derived from an EMBL/GenBank/DDBJ whole genome shotgun (WGS) entry which is preliminary data.</text>
</comment>
<name>A0A1Y1YSN9_9PLEO</name>
<dbReference type="EMBL" id="MCFA01000175">
    <property type="protein sequence ID" value="ORY01040.1"/>
    <property type="molecule type" value="Genomic_DNA"/>
</dbReference>
<accession>A0A1Y1YSN9</accession>
<feature type="region of interest" description="Disordered" evidence="1">
    <location>
        <begin position="45"/>
        <end position="140"/>
    </location>
</feature>
<proteinExistence type="predicted"/>
<feature type="compositionally biased region" description="Polar residues" evidence="1">
    <location>
        <begin position="84"/>
        <end position="93"/>
    </location>
</feature>
<sequence>MAHRYNSGHFTGGGPPIGQNDVNAPFKFALAAGYVAQREIVQHISGAGQSEIHEQPFPSSSPRQHPSSTQPQPYAPTMHFATTIPPSSCSPLSPQHFMNLGSGAPEKTTTPPYEEADNYFGGSAMPGSNGDFAFESLTSP</sequence>
<organism evidence="2 3">
    <name type="scientific">Clohesyomyces aquaticus</name>
    <dbReference type="NCBI Taxonomy" id="1231657"/>
    <lineage>
        <taxon>Eukaryota</taxon>
        <taxon>Fungi</taxon>
        <taxon>Dikarya</taxon>
        <taxon>Ascomycota</taxon>
        <taxon>Pezizomycotina</taxon>
        <taxon>Dothideomycetes</taxon>
        <taxon>Pleosporomycetidae</taxon>
        <taxon>Pleosporales</taxon>
        <taxon>Lindgomycetaceae</taxon>
        <taxon>Clohesyomyces</taxon>
    </lineage>
</organism>
<evidence type="ECO:0000313" key="3">
    <source>
        <dbReference type="Proteomes" id="UP000193144"/>
    </source>
</evidence>
<feature type="compositionally biased region" description="Polar residues" evidence="1">
    <location>
        <begin position="57"/>
        <end position="72"/>
    </location>
</feature>
<dbReference type="Proteomes" id="UP000193144">
    <property type="component" value="Unassembled WGS sequence"/>
</dbReference>
<protein>
    <submittedName>
        <fullName evidence="2">Uncharacterized protein</fullName>
    </submittedName>
</protein>
<keyword evidence="3" id="KW-1185">Reference proteome</keyword>
<evidence type="ECO:0000256" key="1">
    <source>
        <dbReference type="SAM" id="MobiDB-lite"/>
    </source>
</evidence>
<gene>
    <name evidence="2" type="ORF">BCR34DRAFT_637608</name>
</gene>
<evidence type="ECO:0000313" key="2">
    <source>
        <dbReference type="EMBL" id="ORY01040.1"/>
    </source>
</evidence>
<dbReference type="AlphaFoldDB" id="A0A1Y1YSN9"/>